<feature type="region of interest" description="Disordered" evidence="1">
    <location>
        <begin position="1"/>
        <end position="80"/>
    </location>
</feature>
<feature type="compositionally biased region" description="Basic and acidic residues" evidence="1">
    <location>
        <begin position="40"/>
        <end position="50"/>
    </location>
</feature>
<protein>
    <submittedName>
        <fullName evidence="2">Uncharacterized protein</fullName>
    </submittedName>
</protein>
<dbReference type="EMBL" id="AC183435">
    <property type="protein sequence ID" value="ABD63143.1"/>
    <property type="molecule type" value="Genomic_DNA"/>
</dbReference>
<accession>Q2AA46</accession>
<feature type="compositionally biased region" description="Basic residues" evidence="1">
    <location>
        <begin position="1"/>
        <end position="12"/>
    </location>
</feature>
<reference evidence="2" key="1">
    <citation type="submission" date="2006-03" db="EMBL/GenBank/DDBJ databases">
        <title>Comparative Sequence and Genetic Analyses of Asparagus BACs Reveal No Microsynteny with Onion or Rice.</title>
        <authorList>
            <person name="Jernej J."/>
            <person name="Telgmann A."/>
            <person name="Jung C."/>
            <person name="Cheung F."/>
            <person name="Havey M.J."/>
            <person name="Town C.D."/>
        </authorList>
    </citation>
    <scope>NUCLEOTIDE SEQUENCE</scope>
</reference>
<feature type="compositionally biased region" description="Low complexity" evidence="1">
    <location>
        <begin position="57"/>
        <end position="68"/>
    </location>
</feature>
<evidence type="ECO:0000256" key="1">
    <source>
        <dbReference type="SAM" id="MobiDB-lite"/>
    </source>
</evidence>
<organism evidence="2">
    <name type="scientific">Asparagus officinalis</name>
    <name type="common">Garden asparagus</name>
    <dbReference type="NCBI Taxonomy" id="4686"/>
    <lineage>
        <taxon>Eukaryota</taxon>
        <taxon>Viridiplantae</taxon>
        <taxon>Streptophyta</taxon>
        <taxon>Embryophyta</taxon>
        <taxon>Tracheophyta</taxon>
        <taxon>Spermatophyta</taxon>
        <taxon>Magnoliopsida</taxon>
        <taxon>Liliopsida</taxon>
        <taxon>Asparagales</taxon>
        <taxon>Asparagaceae</taxon>
        <taxon>Asparagoideae</taxon>
        <taxon>Asparagus</taxon>
    </lineage>
</organism>
<evidence type="ECO:0000313" key="2">
    <source>
        <dbReference type="EMBL" id="ABD63143.1"/>
    </source>
</evidence>
<sequence>MAMRSQHRRSPRRLQQLSGDVGFLSPPQIKTPPPGQSRSLELDCKTEPRLRQGILGPSQPSKESPSSPRVKLRGKLEGSPAGLCRKINSLGPRQMLRTARVKGRTGGRSIRLALSPQKKAPPFTGWSGNKASVTGVLTNKKPPSQKLPGPPLSSNIFQKLKQQNTGYNREPTVVKQDMLKITTSTIDL</sequence>
<gene>
    <name evidence="2" type="ORF">19.t00015</name>
</gene>
<proteinExistence type="predicted"/>
<name>Q2AA46_ASPOF</name>
<dbReference type="AlphaFoldDB" id="Q2AA46"/>